<dbReference type="EMBL" id="SHOA02000014">
    <property type="protein sequence ID" value="TDH70415.1"/>
    <property type="molecule type" value="Genomic_DNA"/>
</dbReference>
<dbReference type="Pfam" id="PF13561">
    <property type="entry name" value="adh_short_C2"/>
    <property type="match status" value="1"/>
</dbReference>
<protein>
    <submittedName>
        <fullName evidence="2">Uncharacterized protein</fullName>
    </submittedName>
</protein>
<name>A0A976FNW7_BRELC</name>
<dbReference type="GeneID" id="94352787"/>
<dbReference type="PANTHER" id="PTHR43658">
    <property type="entry name" value="SHORT-CHAIN DEHYDROGENASE/REDUCTASE"/>
    <property type="match status" value="1"/>
</dbReference>
<sequence length="513" mass="55606">MQLQISMLRPHGPSTLRTALVRTRSTATPRTAPMLKTMLPLGTFEGKVALVTGGSTGLGKGIATKLSDLGATVAIMSRKKGVVEAAASEIEALTGNKVISLTGDVRDAEQVKKALDELDEHAGVPTIVINNAAGNFISPFERLNAKGFGTIVDIVLKGTANVTLDAGKRMIQHGHGGVFLNITTTYAETGSGYVVPSAAAKAGVSAMIKSLAVEWGKYGIRFVGIAPGPIKTKGAFDRLDPSGSFEKVMIENNPLKRFGEVDELANLATYMTSDYASWLNGEIIRFDGGETVANAGEFNMFGSVSQEKWDELEAIIRDSNTKTLLAFGCEHRTLHTSNASNGFHPLLSFKRICCIKPVLSGTHNNNYSQLGTVLSPFWCSDVRDFHLSSGKYFSNTTFSLFAVLAQSLQRRTGSTKPNFTTRLKLQAPAVAKDEPASAAVVLTVKQVEFHAAVHTDLDDVVLHPPWLEIAQDQRFEACCGVLRKLSSHFVRLQVGYKICFKEIKQDKSNWCRH</sequence>
<keyword evidence="1" id="KW-0560">Oxidoreductase</keyword>
<evidence type="ECO:0000313" key="2">
    <source>
        <dbReference type="EMBL" id="TDH70415.1"/>
    </source>
</evidence>
<dbReference type="PRINTS" id="PR00081">
    <property type="entry name" value="GDHRDH"/>
</dbReference>
<dbReference type="Gene3D" id="3.40.50.720">
    <property type="entry name" value="NAD(P)-binding Rossmann-like Domain"/>
    <property type="match status" value="1"/>
</dbReference>
<dbReference type="InterPro" id="IPR036291">
    <property type="entry name" value="NAD(P)-bd_dom_sf"/>
</dbReference>
<dbReference type="AlphaFoldDB" id="A0A976FNW7"/>
<dbReference type="OrthoDB" id="1888931at2759"/>
<dbReference type="Proteomes" id="UP000294530">
    <property type="component" value="Unassembled WGS sequence"/>
</dbReference>
<gene>
    <name evidence="2" type="ORF">CCR75_009070</name>
</gene>
<evidence type="ECO:0000256" key="1">
    <source>
        <dbReference type="ARBA" id="ARBA00023002"/>
    </source>
</evidence>
<dbReference type="GO" id="GO:0008670">
    <property type="term" value="F:2,4-dienoyl-CoA reductase (NADPH) activity"/>
    <property type="evidence" value="ECO:0007669"/>
    <property type="project" value="TreeGrafter"/>
</dbReference>
<organism evidence="2 3">
    <name type="scientific">Bremia lactucae</name>
    <name type="common">Lettuce downy mildew</name>
    <dbReference type="NCBI Taxonomy" id="4779"/>
    <lineage>
        <taxon>Eukaryota</taxon>
        <taxon>Sar</taxon>
        <taxon>Stramenopiles</taxon>
        <taxon>Oomycota</taxon>
        <taxon>Peronosporomycetes</taxon>
        <taxon>Peronosporales</taxon>
        <taxon>Peronosporaceae</taxon>
        <taxon>Bremia</taxon>
    </lineage>
</organism>
<comment type="caution">
    <text evidence="2">The sequence shown here is derived from an EMBL/GenBank/DDBJ whole genome shotgun (WGS) entry which is preliminary data.</text>
</comment>
<dbReference type="RefSeq" id="XP_067819914.1">
    <property type="nucleotide sequence ID" value="XM_067967116.1"/>
</dbReference>
<evidence type="ECO:0000313" key="3">
    <source>
        <dbReference type="Proteomes" id="UP000294530"/>
    </source>
</evidence>
<proteinExistence type="predicted"/>
<accession>A0A976FNW7</accession>
<dbReference type="KEGG" id="blac:94352787"/>
<keyword evidence="3" id="KW-1185">Reference proteome</keyword>
<dbReference type="SUPFAM" id="SSF51735">
    <property type="entry name" value="NAD(P)-binding Rossmann-fold domains"/>
    <property type="match status" value="1"/>
</dbReference>
<reference evidence="2 3" key="1">
    <citation type="journal article" date="2021" name="Genome Biol.">
        <title>AFLAP: assembly-free linkage analysis pipeline using k-mers from genome sequencing data.</title>
        <authorList>
            <person name="Fletcher K."/>
            <person name="Zhang L."/>
            <person name="Gil J."/>
            <person name="Han R."/>
            <person name="Cavanaugh K."/>
            <person name="Michelmore R."/>
        </authorList>
    </citation>
    <scope>NUCLEOTIDE SEQUENCE [LARGE SCALE GENOMIC DNA]</scope>
    <source>
        <strain evidence="2 3">SF5</strain>
    </source>
</reference>
<dbReference type="PANTHER" id="PTHR43658:SF8">
    <property type="entry name" value="17-BETA-HYDROXYSTEROID DEHYDROGENASE 14-RELATED"/>
    <property type="match status" value="1"/>
</dbReference>
<dbReference type="InterPro" id="IPR002347">
    <property type="entry name" value="SDR_fam"/>
</dbReference>
<dbReference type="GO" id="GO:0006635">
    <property type="term" value="P:fatty acid beta-oxidation"/>
    <property type="evidence" value="ECO:0007669"/>
    <property type="project" value="TreeGrafter"/>
</dbReference>
<dbReference type="GO" id="GO:0005739">
    <property type="term" value="C:mitochondrion"/>
    <property type="evidence" value="ECO:0007669"/>
    <property type="project" value="TreeGrafter"/>
</dbReference>
<dbReference type="CDD" id="cd05369">
    <property type="entry name" value="TER_DECR_SDR_a"/>
    <property type="match status" value="1"/>
</dbReference>